<dbReference type="Pfam" id="PF20720">
    <property type="entry name" value="nSTAND3"/>
    <property type="match status" value="1"/>
</dbReference>
<feature type="domain" description="Novel STAND NTPase 3" evidence="3">
    <location>
        <begin position="175"/>
        <end position="333"/>
    </location>
</feature>
<evidence type="ECO:0000259" key="3">
    <source>
        <dbReference type="Pfam" id="PF20720"/>
    </source>
</evidence>
<dbReference type="Pfam" id="PF04471">
    <property type="entry name" value="Mrr_cat"/>
    <property type="match status" value="1"/>
</dbReference>
<dbReference type="InterPro" id="IPR049050">
    <property type="entry name" value="nSTAND3"/>
</dbReference>
<comment type="caution">
    <text evidence="4">The sequence shown here is derived from an EMBL/GenBank/DDBJ whole genome shotgun (WGS) entry which is preliminary data.</text>
</comment>
<evidence type="ECO:0000259" key="2">
    <source>
        <dbReference type="Pfam" id="PF04471"/>
    </source>
</evidence>
<dbReference type="AlphaFoldDB" id="A0A1G2DXI2"/>
<organism evidence="4 5">
    <name type="scientific">Candidatus Nealsonbacteria bacterium RBG_13_37_56</name>
    <dbReference type="NCBI Taxonomy" id="1801661"/>
    <lineage>
        <taxon>Bacteria</taxon>
        <taxon>Candidatus Nealsoniibacteriota</taxon>
    </lineage>
</organism>
<gene>
    <name evidence="4" type="ORF">A2V72_01360</name>
</gene>
<reference evidence="4 5" key="1">
    <citation type="journal article" date="2016" name="Nat. Commun.">
        <title>Thousands of microbial genomes shed light on interconnected biogeochemical processes in an aquifer system.</title>
        <authorList>
            <person name="Anantharaman K."/>
            <person name="Brown C.T."/>
            <person name="Hug L.A."/>
            <person name="Sharon I."/>
            <person name="Castelle C.J."/>
            <person name="Probst A.J."/>
            <person name="Thomas B.C."/>
            <person name="Singh A."/>
            <person name="Wilkins M.J."/>
            <person name="Karaoz U."/>
            <person name="Brodie E.L."/>
            <person name="Williams K.H."/>
            <person name="Hubbard S.S."/>
            <person name="Banfield J.F."/>
        </authorList>
    </citation>
    <scope>NUCLEOTIDE SEQUENCE [LARGE SCALE GENOMIC DNA]</scope>
</reference>
<feature type="compositionally biased region" description="Acidic residues" evidence="1">
    <location>
        <begin position="731"/>
        <end position="741"/>
    </location>
</feature>
<dbReference type="InterPro" id="IPR027417">
    <property type="entry name" value="P-loop_NTPase"/>
</dbReference>
<dbReference type="GO" id="GO:0003677">
    <property type="term" value="F:DNA binding"/>
    <property type="evidence" value="ECO:0007669"/>
    <property type="project" value="InterPro"/>
</dbReference>
<evidence type="ECO:0000313" key="4">
    <source>
        <dbReference type="EMBL" id="OGZ18267.1"/>
    </source>
</evidence>
<feature type="region of interest" description="Disordered" evidence="1">
    <location>
        <begin position="728"/>
        <end position="769"/>
    </location>
</feature>
<dbReference type="InterPro" id="IPR007560">
    <property type="entry name" value="Restrct_endonuc_IV_Mrr"/>
</dbReference>
<proteinExistence type="predicted"/>
<dbReference type="SUPFAM" id="SSF52540">
    <property type="entry name" value="P-loop containing nucleoside triphosphate hydrolases"/>
    <property type="match status" value="1"/>
</dbReference>
<feature type="domain" description="Restriction endonuclease type IV Mrr" evidence="2">
    <location>
        <begin position="7"/>
        <end position="85"/>
    </location>
</feature>
<dbReference type="Gene3D" id="3.40.1350.10">
    <property type="match status" value="1"/>
</dbReference>
<evidence type="ECO:0000313" key="5">
    <source>
        <dbReference type="Proteomes" id="UP000178893"/>
    </source>
</evidence>
<dbReference type="GO" id="GO:0009307">
    <property type="term" value="P:DNA restriction-modification system"/>
    <property type="evidence" value="ECO:0007669"/>
    <property type="project" value="InterPro"/>
</dbReference>
<name>A0A1G2DXI2_9BACT</name>
<dbReference type="Gene3D" id="3.40.50.300">
    <property type="entry name" value="P-loop containing nucleotide triphosphate hydrolases"/>
    <property type="match status" value="1"/>
</dbReference>
<dbReference type="GO" id="GO:0004519">
    <property type="term" value="F:endonuclease activity"/>
    <property type="evidence" value="ECO:0007669"/>
    <property type="project" value="InterPro"/>
</dbReference>
<dbReference type="EMBL" id="MHLW01000007">
    <property type="protein sequence ID" value="OGZ18267.1"/>
    <property type="molecule type" value="Genomic_DNA"/>
</dbReference>
<protein>
    <submittedName>
        <fullName evidence="4">Uncharacterized protein</fullName>
    </submittedName>
</protein>
<sequence>MSNYDFKTLSPIDFEILVRDLLQEELKVRLESFKSGRDGGIDLRYCPNQDNTLIIQCKHYAESSFKLLLSKVKKDELEKVKQLKPKRYILATSIGLTPKQKDELVKVHMPYIHSPGDIFGKDDLNGLLTKYPKIERYTFKLWFSGVSVLEEILHGKVKNVSRDALEKIQQHAKYYVQNKSYPEALTILDKYNFCIIAGIPGIGKTILAEMLSLHYVKLGYEIVKINGDISEATALDYVKQKRVIYYDDFLGQAALSEKLNKNEDQKLIDFIHAIYKSKVSKLILTTREYILHQAQMIYEKLSREKFDAETCIIDLTKYNRLNRAQILYNHIYFSDIPVAFKNAILNGRHYLKIIDHHNYNPRIIDLMTQYPRLQYIHPHDYFKSFMSNLDNPLEIWRHAFEEQLSDGSRSVLMVMTSMPEQVFLEDLQEAFLAYHLKQAKEYQFKTSPNDFLHALKELEGNFIVTEKSNDRTIIRLHNPSIRDFLRDYLASHEQLLRALFRTATFFDQHMALWEFREEQSASLIFRKTLVKYNSEFVHALFSSLNFRMCRLRNIQVGKGNIYKDIWDMTFEARATLVVSVAFELKNDLSMKLLKQVIDIINQRMIDKHVYDRDDLVRFLKELKKAEKVLSVLSSAFLDRVKNYLTDDIGSLDSIECFCDFKGLFPKVITKDVVDSMKYKFIDYAEQDVWDSHYEDPDYYRDEAYKIEKLAKQFKVDMSDTIKALETHANELEEEQQPDEPDDLKGYSSGRGSDSCSDSDIDSIFSTLRK</sequence>
<dbReference type="InterPro" id="IPR011856">
    <property type="entry name" value="tRNA_endonuc-like_dom_sf"/>
</dbReference>
<dbReference type="Proteomes" id="UP000178893">
    <property type="component" value="Unassembled WGS sequence"/>
</dbReference>
<evidence type="ECO:0000256" key="1">
    <source>
        <dbReference type="SAM" id="MobiDB-lite"/>
    </source>
</evidence>
<accession>A0A1G2DXI2</accession>
<feature type="compositionally biased region" description="Low complexity" evidence="1">
    <location>
        <begin position="747"/>
        <end position="769"/>
    </location>
</feature>
<dbReference type="InterPro" id="IPR011335">
    <property type="entry name" value="Restrct_endonuc-II-like"/>
</dbReference>
<dbReference type="SUPFAM" id="SSF52980">
    <property type="entry name" value="Restriction endonuclease-like"/>
    <property type="match status" value="1"/>
</dbReference>